<dbReference type="WBParaSite" id="ES5_v2.g26916.t1">
    <property type="protein sequence ID" value="ES5_v2.g26916.t1"/>
    <property type="gene ID" value="ES5_v2.g26916"/>
</dbReference>
<sequence>MVGITFDTSLPLISIWSFIFFSSVFLSTSAAQELLNPSNDGGEVFVHPPKHRYIPVLFTGPFNRRSIPLSAAAAAAVVTSHEEQHQQPPSSYLNTKEEGNEDSYVVQKLFSNTNSNTLQPRNNGAPLYPVVFSRKPNKVWAPVSIINVINDKKAYPPILSA</sequence>
<proteinExistence type="predicted"/>
<organism evidence="1 2">
    <name type="scientific">Panagrolaimus sp. ES5</name>
    <dbReference type="NCBI Taxonomy" id="591445"/>
    <lineage>
        <taxon>Eukaryota</taxon>
        <taxon>Metazoa</taxon>
        <taxon>Ecdysozoa</taxon>
        <taxon>Nematoda</taxon>
        <taxon>Chromadorea</taxon>
        <taxon>Rhabditida</taxon>
        <taxon>Tylenchina</taxon>
        <taxon>Panagrolaimomorpha</taxon>
        <taxon>Panagrolaimoidea</taxon>
        <taxon>Panagrolaimidae</taxon>
        <taxon>Panagrolaimus</taxon>
    </lineage>
</organism>
<dbReference type="Proteomes" id="UP000887579">
    <property type="component" value="Unplaced"/>
</dbReference>
<accession>A0AC34GB28</accession>
<evidence type="ECO:0000313" key="1">
    <source>
        <dbReference type="Proteomes" id="UP000887579"/>
    </source>
</evidence>
<name>A0AC34GB28_9BILA</name>
<protein>
    <submittedName>
        <fullName evidence="2">Uncharacterized protein</fullName>
    </submittedName>
</protein>
<reference evidence="2" key="1">
    <citation type="submission" date="2022-11" db="UniProtKB">
        <authorList>
            <consortium name="WormBaseParasite"/>
        </authorList>
    </citation>
    <scope>IDENTIFICATION</scope>
</reference>
<evidence type="ECO:0000313" key="2">
    <source>
        <dbReference type="WBParaSite" id="ES5_v2.g26916.t1"/>
    </source>
</evidence>